<evidence type="ECO:0000313" key="1">
    <source>
        <dbReference type="EMBL" id="AEH03428.1"/>
    </source>
</evidence>
<organismHost>
    <name type="scientific">Pseudomonas aeruginosa</name>
    <dbReference type="NCBI Taxonomy" id="287"/>
</organismHost>
<sequence>MTDVAYPYLETSTLFDNIVKGQILEPDAESPQLSHVLKITDAAGIGHEVTFFQLSILLAILQGNKHELTDNQPHQYLVNQWVLTDLHNIYDEGYVMTSHRVIVDHVEEVATFTGTLVHQKTIRSHPNWQEGFTAPVKEFEFNLENFGIFHQIVFSQCIANLTPELDWVARTFGHSYIFEMEGRNVRVASIQEEGTTE</sequence>
<evidence type="ECO:0000313" key="2">
    <source>
        <dbReference type="Proteomes" id="UP000008388"/>
    </source>
</evidence>
<dbReference type="RefSeq" id="YP_009217084.1">
    <property type="nucleotide sequence ID" value="NC_028999.1"/>
</dbReference>
<reference evidence="1 2" key="1">
    <citation type="journal article" date="2011" name="Microbiology">
        <title>The Pseudomonas aeruginosa generalized transducing phage phiPA3 is a new member of the phiKZ-like group of 'jumbo' phages, and infects model laboratory strains and clinical isolates from cystic fibrosis patients.</title>
        <authorList>
            <person name="Monson R."/>
            <person name="Foulds I."/>
            <person name="Foweraker J."/>
            <person name="Welch M."/>
            <person name="Salmond G.P."/>
        </authorList>
    </citation>
    <scope>NUCLEOTIDE SEQUENCE [LARGE SCALE GENOMIC DNA]</scope>
</reference>
<dbReference type="Proteomes" id="UP000008388">
    <property type="component" value="Segment"/>
</dbReference>
<name>F8SJN3_BPPA3</name>
<organism evidence="1 2">
    <name type="scientific">Pseudomonas phage PhiPA3</name>
    <name type="common">Pseudomonas aeruginosa phage PhiPA3</name>
    <dbReference type="NCBI Taxonomy" id="998086"/>
    <lineage>
        <taxon>Viruses</taxon>
        <taxon>Duplodnaviria</taxon>
        <taxon>Heunggongvirae</taxon>
        <taxon>Uroviricota</taxon>
        <taxon>Caudoviricetes</taxon>
        <taxon>Chimalliviridae</taxon>
        <taxon>Miltoncavirus</taxon>
        <taxon>Miltoncavirus PhiPA3</taxon>
    </lineage>
</organism>
<proteinExistence type="predicted"/>
<gene>
    <name evidence="1" type="primary">002</name>
</gene>
<accession>F8SJN3</accession>
<dbReference type="KEGG" id="vg:26643532"/>
<protein>
    <submittedName>
        <fullName evidence="1">Uncharacterized protein 002</fullName>
    </submittedName>
</protein>
<dbReference type="GeneID" id="26643532"/>
<dbReference type="EMBL" id="HQ630627">
    <property type="protein sequence ID" value="AEH03428.1"/>
    <property type="molecule type" value="Genomic_DNA"/>
</dbReference>
<keyword evidence="2" id="KW-1185">Reference proteome</keyword>